<dbReference type="RefSeq" id="WP_343817890.1">
    <property type="nucleotide sequence ID" value="NZ_BAAAFA010000008.1"/>
</dbReference>
<dbReference type="EMBL" id="BAAAFA010000008">
    <property type="protein sequence ID" value="GAA0820215.1"/>
    <property type="molecule type" value="Genomic_DNA"/>
</dbReference>
<protein>
    <recommendedName>
        <fullName evidence="3">DUF4238 domain-containing protein</fullName>
    </recommendedName>
</protein>
<dbReference type="InterPro" id="IPR025332">
    <property type="entry name" value="DUF4238"/>
</dbReference>
<dbReference type="Proteomes" id="UP001500021">
    <property type="component" value="Unassembled WGS sequence"/>
</dbReference>
<gene>
    <name evidence="1" type="ORF">GCM10009111_25360</name>
</gene>
<reference evidence="2" key="1">
    <citation type="journal article" date="2019" name="Int. J. Syst. Evol. Microbiol.">
        <title>The Global Catalogue of Microorganisms (GCM) 10K type strain sequencing project: providing services to taxonomists for standard genome sequencing and annotation.</title>
        <authorList>
            <consortium name="The Broad Institute Genomics Platform"/>
            <consortium name="The Broad Institute Genome Sequencing Center for Infectious Disease"/>
            <person name="Wu L."/>
            <person name="Ma J."/>
        </authorList>
    </citation>
    <scope>NUCLEOTIDE SEQUENCE [LARGE SCALE GENOMIC DNA]</scope>
    <source>
        <strain evidence="2">JCM 15608</strain>
    </source>
</reference>
<sequence length="344" mass="40269">MVEINKKSLEAKKNHHHVWASYMRRWAPDNKNVFYTTKKNNNIIRNDSVKSIAVERDFYRVQALTPDHVEVIKGWSTKSPEDLHELHMSYLNDYMKMQYMESIYKQSGIKNEKVDKMFEAWKYNGIENYHTAHEDEAQDVLKALANRDLSVLDNDRNMIFFMQFFGHQIARTKNFKDTIGAGLGKSRSSLDKTTEEQVNHIMKLTQESWWFIGYMFGISMGRSLYLDRKDDVHCLLINDTNTPFITSDQPIVNTHQALTDEVKPPEEHECDFYYPISPSVAYMINKSNRFPRGRVQVSVDDVKEMNIKLAKKANFHIIGDSKESLKPYKKYVKTNLNAIKDFGK</sequence>
<dbReference type="Pfam" id="PF14022">
    <property type="entry name" value="DUF4238"/>
    <property type="match status" value="1"/>
</dbReference>
<evidence type="ECO:0000313" key="1">
    <source>
        <dbReference type="EMBL" id="GAA0820215.1"/>
    </source>
</evidence>
<evidence type="ECO:0000313" key="2">
    <source>
        <dbReference type="Proteomes" id="UP001500021"/>
    </source>
</evidence>
<proteinExistence type="predicted"/>
<accession>A0ABP3WIK4</accession>
<comment type="caution">
    <text evidence="1">The sequence shown here is derived from an EMBL/GenBank/DDBJ whole genome shotgun (WGS) entry which is preliminary data.</text>
</comment>
<keyword evidence="2" id="KW-1185">Reference proteome</keyword>
<organism evidence="1 2">
    <name type="scientific">Colwellia asteriadis</name>
    <dbReference type="NCBI Taxonomy" id="517723"/>
    <lineage>
        <taxon>Bacteria</taxon>
        <taxon>Pseudomonadati</taxon>
        <taxon>Pseudomonadota</taxon>
        <taxon>Gammaproteobacteria</taxon>
        <taxon>Alteromonadales</taxon>
        <taxon>Colwelliaceae</taxon>
        <taxon>Colwellia</taxon>
    </lineage>
</organism>
<name>A0ABP3WIK4_9GAMM</name>
<evidence type="ECO:0008006" key="3">
    <source>
        <dbReference type="Google" id="ProtNLM"/>
    </source>
</evidence>